<reference evidence="4" key="2">
    <citation type="submission" date="2015-01" db="EMBL/GenBank/DDBJ databases">
        <title>Evolutionary Origins and Diversification of the Mycorrhizal Mutualists.</title>
        <authorList>
            <consortium name="DOE Joint Genome Institute"/>
            <consortium name="Mycorrhizal Genomics Consortium"/>
            <person name="Kohler A."/>
            <person name="Kuo A."/>
            <person name="Nagy L.G."/>
            <person name="Floudas D."/>
            <person name="Copeland A."/>
            <person name="Barry K.W."/>
            <person name="Cichocki N."/>
            <person name="Veneault-Fourrey C."/>
            <person name="LaButti K."/>
            <person name="Lindquist E.A."/>
            <person name="Lipzen A."/>
            <person name="Lundell T."/>
            <person name="Morin E."/>
            <person name="Murat C."/>
            <person name="Riley R."/>
            <person name="Ohm R."/>
            <person name="Sun H."/>
            <person name="Tunlid A."/>
            <person name="Henrissat B."/>
            <person name="Grigoriev I.V."/>
            <person name="Hibbett D.S."/>
            <person name="Martin F."/>
        </authorList>
    </citation>
    <scope>NUCLEOTIDE SEQUENCE [LARGE SCALE GENOMIC DNA]</scope>
    <source>
        <strain evidence="4">Marx 270</strain>
    </source>
</reference>
<evidence type="ECO:0000256" key="1">
    <source>
        <dbReference type="SAM" id="MobiDB-lite"/>
    </source>
</evidence>
<evidence type="ECO:0000313" key="4">
    <source>
        <dbReference type="Proteomes" id="UP000054217"/>
    </source>
</evidence>
<name>A0A0C3P4D7_PISTI</name>
<organism evidence="3 4">
    <name type="scientific">Pisolithus tinctorius Marx 270</name>
    <dbReference type="NCBI Taxonomy" id="870435"/>
    <lineage>
        <taxon>Eukaryota</taxon>
        <taxon>Fungi</taxon>
        <taxon>Dikarya</taxon>
        <taxon>Basidiomycota</taxon>
        <taxon>Agaricomycotina</taxon>
        <taxon>Agaricomycetes</taxon>
        <taxon>Agaricomycetidae</taxon>
        <taxon>Boletales</taxon>
        <taxon>Sclerodermatineae</taxon>
        <taxon>Pisolithaceae</taxon>
        <taxon>Pisolithus</taxon>
    </lineage>
</organism>
<dbReference type="OrthoDB" id="3362246at2759"/>
<feature type="chain" id="PRO_5002167918" evidence="2">
    <location>
        <begin position="22"/>
        <end position="185"/>
    </location>
</feature>
<proteinExistence type="predicted"/>
<keyword evidence="4" id="KW-1185">Reference proteome</keyword>
<reference evidence="3 4" key="1">
    <citation type="submission" date="2014-04" db="EMBL/GenBank/DDBJ databases">
        <authorList>
            <consortium name="DOE Joint Genome Institute"/>
            <person name="Kuo A."/>
            <person name="Kohler A."/>
            <person name="Costa M.D."/>
            <person name="Nagy L.G."/>
            <person name="Floudas D."/>
            <person name="Copeland A."/>
            <person name="Barry K.W."/>
            <person name="Cichocki N."/>
            <person name="Veneault-Fourrey C."/>
            <person name="LaButti K."/>
            <person name="Lindquist E.A."/>
            <person name="Lipzen A."/>
            <person name="Lundell T."/>
            <person name="Morin E."/>
            <person name="Murat C."/>
            <person name="Sun H."/>
            <person name="Tunlid A."/>
            <person name="Henrissat B."/>
            <person name="Grigoriev I.V."/>
            <person name="Hibbett D.S."/>
            <person name="Martin F."/>
            <person name="Nordberg H.P."/>
            <person name="Cantor M.N."/>
            <person name="Hua S.X."/>
        </authorList>
    </citation>
    <scope>NUCLEOTIDE SEQUENCE [LARGE SCALE GENOMIC DNA]</scope>
    <source>
        <strain evidence="3 4">Marx 270</strain>
    </source>
</reference>
<dbReference type="HOGENOM" id="CLU_063099_1_1_1"/>
<accession>A0A0C3P4D7</accession>
<gene>
    <name evidence="3" type="ORF">M404DRAFT_23176</name>
</gene>
<protein>
    <submittedName>
        <fullName evidence="3">Uncharacterized protein</fullName>
    </submittedName>
</protein>
<dbReference type="PANTHER" id="PTHR37487">
    <property type="entry name" value="CHROMOSOME 1, WHOLE GENOME SHOTGUN SEQUENCE"/>
    <property type="match status" value="1"/>
</dbReference>
<feature type="signal peptide" evidence="2">
    <location>
        <begin position="1"/>
        <end position="21"/>
    </location>
</feature>
<dbReference type="AlphaFoldDB" id="A0A0C3P4D7"/>
<dbReference type="PANTHER" id="PTHR37487:SF2">
    <property type="entry name" value="EXPRESSED PROTEIN"/>
    <property type="match status" value="1"/>
</dbReference>
<dbReference type="STRING" id="870435.A0A0C3P4D7"/>
<keyword evidence="2" id="KW-0732">Signal</keyword>
<sequence length="185" mass="18124">MKFFITTLVAALVASAPAVLAQLTINTPANVVECEPTQLTWSGGQTPYYLSLVPAGQPSATPLMQFPNQNGTSYTWMVDLQAGTNFNIALKDGTGATAYSDIITVQAGSSTSVSGASATSGSTAAATTGGSGATAGSTSATSSASSSAASSKTTATSSSNGADRVSISTAFGVGAVMSLVGAALF</sequence>
<evidence type="ECO:0000313" key="3">
    <source>
        <dbReference type="EMBL" id="KIO07900.1"/>
    </source>
</evidence>
<dbReference type="EMBL" id="KN831958">
    <property type="protein sequence ID" value="KIO07900.1"/>
    <property type="molecule type" value="Genomic_DNA"/>
</dbReference>
<evidence type="ECO:0000256" key="2">
    <source>
        <dbReference type="SAM" id="SignalP"/>
    </source>
</evidence>
<dbReference type="InParanoid" id="A0A0C3P4D7"/>
<feature type="region of interest" description="Disordered" evidence="1">
    <location>
        <begin position="116"/>
        <end position="162"/>
    </location>
</feature>
<dbReference type="Proteomes" id="UP000054217">
    <property type="component" value="Unassembled WGS sequence"/>
</dbReference>